<feature type="transmembrane region" description="Helical" evidence="1">
    <location>
        <begin position="54"/>
        <end position="71"/>
    </location>
</feature>
<proteinExistence type="predicted"/>
<reference evidence="2" key="1">
    <citation type="submission" date="2020-10" db="EMBL/GenBank/DDBJ databases">
        <authorList>
            <person name="Gilroy R."/>
        </authorList>
    </citation>
    <scope>NUCLEOTIDE SEQUENCE</scope>
    <source>
        <strain evidence="2">ChiGjej3B3-7149</strain>
    </source>
</reference>
<name>A0A9D1IZA2_9FIRM</name>
<keyword evidence="1" id="KW-1133">Transmembrane helix</keyword>
<keyword evidence="1" id="KW-0472">Membrane</keyword>
<dbReference type="Proteomes" id="UP000824238">
    <property type="component" value="Unassembled WGS sequence"/>
</dbReference>
<protein>
    <submittedName>
        <fullName evidence="2">Uncharacterized protein</fullName>
    </submittedName>
</protein>
<comment type="caution">
    <text evidence="2">The sequence shown here is derived from an EMBL/GenBank/DDBJ whole genome shotgun (WGS) entry which is preliminary data.</text>
</comment>
<dbReference type="AlphaFoldDB" id="A0A9D1IZA2"/>
<evidence type="ECO:0000313" key="3">
    <source>
        <dbReference type="Proteomes" id="UP000824238"/>
    </source>
</evidence>
<evidence type="ECO:0000256" key="1">
    <source>
        <dbReference type="SAM" id="Phobius"/>
    </source>
</evidence>
<sequence>MSNLDQIFGLKESDPLVAMNPLLLLGCVLAAIAIGWLCAKLYENTSDFKKSVRLYIPLAAVNFVVFLLLGVPWLLSLGGQLCGFAVMAWISNYYFYH</sequence>
<feature type="transmembrane region" description="Helical" evidence="1">
    <location>
        <begin position="22"/>
        <end position="42"/>
    </location>
</feature>
<feature type="transmembrane region" description="Helical" evidence="1">
    <location>
        <begin position="77"/>
        <end position="96"/>
    </location>
</feature>
<accession>A0A9D1IZA2</accession>
<keyword evidence="1" id="KW-0812">Transmembrane</keyword>
<gene>
    <name evidence="2" type="ORF">IAD36_03655</name>
</gene>
<evidence type="ECO:0000313" key="2">
    <source>
        <dbReference type="EMBL" id="HIR54684.1"/>
    </source>
</evidence>
<organism evidence="2 3">
    <name type="scientific">Candidatus Scatomorpha intestinigallinarum</name>
    <dbReference type="NCBI Taxonomy" id="2840923"/>
    <lineage>
        <taxon>Bacteria</taxon>
        <taxon>Bacillati</taxon>
        <taxon>Bacillota</taxon>
        <taxon>Clostridia</taxon>
        <taxon>Eubacteriales</taxon>
        <taxon>Candidatus Scatomorpha</taxon>
    </lineage>
</organism>
<dbReference type="EMBL" id="DVHH01000091">
    <property type="protein sequence ID" value="HIR54684.1"/>
    <property type="molecule type" value="Genomic_DNA"/>
</dbReference>
<reference evidence="2" key="2">
    <citation type="journal article" date="2021" name="PeerJ">
        <title>Extensive microbial diversity within the chicken gut microbiome revealed by metagenomics and culture.</title>
        <authorList>
            <person name="Gilroy R."/>
            <person name="Ravi A."/>
            <person name="Getino M."/>
            <person name="Pursley I."/>
            <person name="Horton D.L."/>
            <person name="Alikhan N.F."/>
            <person name="Baker D."/>
            <person name="Gharbi K."/>
            <person name="Hall N."/>
            <person name="Watson M."/>
            <person name="Adriaenssens E.M."/>
            <person name="Foster-Nyarko E."/>
            <person name="Jarju S."/>
            <person name="Secka A."/>
            <person name="Antonio M."/>
            <person name="Oren A."/>
            <person name="Chaudhuri R.R."/>
            <person name="La Ragione R."/>
            <person name="Hildebrand F."/>
            <person name="Pallen M.J."/>
        </authorList>
    </citation>
    <scope>NUCLEOTIDE SEQUENCE</scope>
    <source>
        <strain evidence="2">ChiGjej3B3-7149</strain>
    </source>
</reference>